<feature type="region of interest" description="Disordered" evidence="3">
    <location>
        <begin position="117"/>
        <end position="187"/>
    </location>
</feature>
<feature type="compositionally biased region" description="Basic and acidic residues" evidence="3">
    <location>
        <begin position="480"/>
        <end position="501"/>
    </location>
</feature>
<comment type="caution">
    <text evidence="5">The sequence shown here is derived from an EMBL/GenBank/DDBJ whole genome shotgun (WGS) entry which is preliminary data.</text>
</comment>
<sequence length="1333" mass="146039">MNRQKQRRSPPPPRIPPLQSSSPDPPRHHHPEDHQNPTYPHPSRRESVAESEPKSDPAPASETDTSREWYAIKRVVDERTVADGGKEYLVEWESFEGRKPDPAEWVSEDSLTKEAFEKWRKTVPTKGKKKGAGRAATRGRLRATKSPLPVKESEKRQTAATPDLLNSSTEEGQSVGPETPSTAGFAPGISANVVIEVPANSELEPSEFEYIPPTQSTQAAEARALISAASGSSQATKSKSSEASSIREPDELATLLIVHGSDKPNPDYYQDRVIPDSQEFTQDTISTLGHQIKVGGRAAEPSPDLPSHQPNQLSAPVLGLSFTIGTVNSTVLDSQEEAFGRPVSVEAEEAGEGSVRSRGRGQAETVESTADTDTGLPALSDTNPGPEEGASAVPGGIKEEAVRGSRGHGERSESATSGHEADTTTAPETLAQSLDSGEIPGTGESEYFNISQAAQLVESENSLPPNDSLGANISTLLTEKSHQERTPYSEAPLLEKPHPELETSQAEPFLPKPTPQKRNLGFSAPHSPSIPLSVMDGSVTNSPLSALEQMRRLRQQAYNQTDPVLPSSEPQRMDLGQAATISPADIMPPTAADQAATFMSQAPAEIPMPSLSMSQLQHGTGLNLVLGQDADLPQQTVSPADINPTLGAEALSVAPASHPENTASPSPSDDIEPSIPSHLALVDSSIQTEYLVTLPFQASRRSVYVSLHSEYQQALKDINTLNASETPASADTQLLTRIDKLFEELLNVCDLPDMTTGLLEMPYHDQKMHAVQTNCKFSFIYELLQHIREFERTVLIICREGPVFDLLCAVLETAGCKFIIHEEKEALDGLEDPTIILVSSDQDVDGITTDFDCVVEFDYSCRNSELARKVRAIRNSNGRFPLILTLVVNYSLEHIYRKLSPPEPMDEVFYKSAIAIALYNCLPYLKNPRRGYHEPPELGITFGELLRNPDNDIDWSPVPIPEEVMDFFSSQQPGSYAKPSTQREQSARPSIIGGRKRQLDDADDDSSKRVKLVMRDGASQAESLAQLEKSAEKDKITLKAKAESENWYKKRCTDLRAQVESRDKFIRNTAKQHHAALKDRGKFEQQAKMALEKLKEAEETAEKMKSIEKNAASMHQEIVNQRDLMTGHVNPDIAQFATLQKKLQELEERFSKAERSAENARTDLEFAREQYQNASRRAGELAARNDELEVENKDLSHKASDNLRHIHEINMNMQHKELQNMLKQRDAMIADRDGMIQRLEETVAALRANQGARSMRETRQSSVPRSPRLGVGGIMSPRPVVPSSRTIPGAGSSRGGSPAPGSGIGNTVHDHGGHGHAIGSGMQPGGRWTHLRD</sequence>
<evidence type="ECO:0000256" key="3">
    <source>
        <dbReference type="SAM" id="MobiDB-lite"/>
    </source>
</evidence>
<dbReference type="EMBL" id="JAKWBI020000149">
    <property type="protein sequence ID" value="KAJ2901503.1"/>
    <property type="molecule type" value="Genomic_DNA"/>
</dbReference>
<keyword evidence="2" id="KW-0175">Coiled coil</keyword>
<dbReference type="InterPro" id="IPR016197">
    <property type="entry name" value="Chromo-like_dom_sf"/>
</dbReference>
<feature type="compositionally biased region" description="Basic and acidic residues" evidence="3">
    <location>
        <begin position="397"/>
        <end position="413"/>
    </location>
</feature>
<dbReference type="GO" id="GO:0006338">
    <property type="term" value="P:chromatin remodeling"/>
    <property type="evidence" value="ECO:0007669"/>
    <property type="project" value="UniProtKB-ARBA"/>
</dbReference>
<dbReference type="PROSITE" id="PS50013">
    <property type="entry name" value="CHROMO_2"/>
    <property type="match status" value="1"/>
</dbReference>
<feature type="compositionally biased region" description="Polar residues" evidence="3">
    <location>
        <begin position="158"/>
        <end position="172"/>
    </location>
</feature>
<dbReference type="InterPro" id="IPR000953">
    <property type="entry name" value="Chromo/chromo_shadow_dom"/>
</dbReference>
<evidence type="ECO:0000256" key="2">
    <source>
        <dbReference type="SAM" id="Coils"/>
    </source>
</evidence>
<dbReference type="Gene3D" id="2.40.50.40">
    <property type="match status" value="1"/>
</dbReference>
<dbReference type="Gene3D" id="3.40.50.12360">
    <property type="match status" value="1"/>
</dbReference>
<evidence type="ECO:0000313" key="5">
    <source>
        <dbReference type="EMBL" id="KAJ2901503.1"/>
    </source>
</evidence>
<feature type="compositionally biased region" description="Basic and acidic residues" evidence="3">
    <location>
        <begin position="997"/>
        <end position="1007"/>
    </location>
</feature>
<feature type="compositionally biased region" description="Low complexity" evidence="3">
    <location>
        <begin position="664"/>
        <end position="674"/>
    </location>
</feature>
<evidence type="ECO:0000256" key="1">
    <source>
        <dbReference type="ARBA" id="ARBA00011353"/>
    </source>
</evidence>
<feature type="region of interest" description="Disordered" evidence="3">
    <location>
        <begin position="1249"/>
        <end position="1333"/>
    </location>
</feature>
<dbReference type="InterPro" id="IPR038609">
    <property type="entry name" value="HDA1_su2/3_sf"/>
</dbReference>
<dbReference type="Proteomes" id="UP001201980">
    <property type="component" value="Unassembled WGS sequence"/>
</dbReference>
<dbReference type="SUPFAM" id="SSF54160">
    <property type="entry name" value="Chromo domain-like"/>
    <property type="match status" value="1"/>
</dbReference>
<comment type="subunit">
    <text evidence="1">Component of the NuA4 histone acetyltransferase complex.</text>
</comment>
<name>A0AAD5RRB4_9PEZI</name>
<feature type="compositionally biased region" description="Gly residues" evidence="3">
    <location>
        <begin position="1315"/>
        <end position="1324"/>
    </location>
</feature>
<feature type="compositionally biased region" description="Basic residues" evidence="3">
    <location>
        <begin position="121"/>
        <end position="143"/>
    </location>
</feature>
<accession>A0AAD5RRB4</accession>
<feature type="domain" description="Chromo" evidence="4">
    <location>
        <begin position="70"/>
        <end position="111"/>
    </location>
</feature>
<evidence type="ECO:0000259" key="4">
    <source>
        <dbReference type="PROSITE" id="PS50013"/>
    </source>
</evidence>
<feature type="region of interest" description="Disordered" evidence="3">
    <location>
        <begin position="480"/>
        <end position="509"/>
    </location>
</feature>
<keyword evidence="6" id="KW-1185">Reference proteome</keyword>
<protein>
    <recommendedName>
        <fullName evidence="4">Chromo domain-containing protein</fullName>
    </recommendedName>
</protein>
<feature type="region of interest" description="Disordered" evidence="3">
    <location>
        <begin position="971"/>
        <end position="1007"/>
    </location>
</feature>
<feature type="compositionally biased region" description="Low complexity" evidence="3">
    <location>
        <begin position="1287"/>
        <end position="1301"/>
    </location>
</feature>
<feature type="region of interest" description="Disordered" evidence="3">
    <location>
        <begin position="342"/>
        <end position="427"/>
    </location>
</feature>
<evidence type="ECO:0000313" key="6">
    <source>
        <dbReference type="Proteomes" id="UP001201980"/>
    </source>
</evidence>
<feature type="compositionally biased region" description="Basic and acidic residues" evidence="3">
    <location>
        <begin position="43"/>
        <end position="55"/>
    </location>
</feature>
<proteinExistence type="predicted"/>
<feature type="region of interest" description="Disordered" evidence="3">
    <location>
        <begin position="1"/>
        <end position="69"/>
    </location>
</feature>
<feature type="compositionally biased region" description="Polar residues" evidence="3">
    <location>
        <begin position="971"/>
        <end position="988"/>
    </location>
</feature>
<feature type="region of interest" description="Disordered" evidence="3">
    <location>
        <begin position="205"/>
        <end position="249"/>
    </location>
</feature>
<gene>
    <name evidence="5" type="ORF">MKZ38_001731</name>
</gene>
<feature type="region of interest" description="Disordered" evidence="3">
    <location>
        <begin position="654"/>
        <end position="674"/>
    </location>
</feature>
<feature type="coiled-coil region" evidence="2">
    <location>
        <begin position="1080"/>
        <end position="1198"/>
    </location>
</feature>
<reference evidence="5" key="1">
    <citation type="submission" date="2022-07" db="EMBL/GenBank/DDBJ databases">
        <title>Draft genome sequence of Zalerion maritima ATCC 34329, a (micro)plastics degrading marine fungus.</title>
        <authorList>
            <person name="Paco A."/>
            <person name="Goncalves M.F.M."/>
            <person name="Rocha-Santos T.A.P."/>
            <person name="Alves A."/>
        </authorList>
    </citation>
    <scope>NUCLEOTIDE SEQUENCE</scope>
    <source>
        <strain evidence="5">ATCC 34329</strain>
    </source>
</reference>
<feature type="compositionally biased region" description="Low complexity" evidence="3">
    <location>
        <begin position="219"/>
        <end position="244"/>
    </location>
</feature>
<organism evidence="5 6">
    <name type="scientific">Zalerion maritima</name>
    <dbReference type="NCBI Taxonomy" id="339359"/>
    <lineage>
        <taxon>Eukaryota</taxon>
        <taxon>Fungi</taxon>
        <taxon>Dikarya</taxon>
        <taxon>Ascomycota</taxon>
        <taxon>Pezizomycotina</taxon>
        <taxon>Sordariomycetes</taxon>
        <taxon>Lulworthiomycetidae</taxon>
        <taxon>Lulworthiales</taxon>
        <taxon>Lulworthiaceae</taxon>
        <taxon>Zalerion</taxon>
    </lineage>
</organism>